<dbReference type="SUPFAM" id="SSF53474">
    <property type="entry name" value="alpha/beta-Hydrolases"/>
    <property type="match status" value="1"/>
</dbReference>
<dbReference type="EMBL" id="SHNN01000003">
    <property type="protein sequence ID" value="MCX2982200.1"/>
    <property type="molecule type" value="Genomic_DNA"/>
</dbReference>
<proteinExistence type="predicted"/>
<keyword evidence="3" id="KW-1185">Reference proteome</keyword>
<gene>
    <name evidence="2" type="ORF">EYC98_15165</name>
</gene>
<protein>
    <submittedName>
        <fullName evidence="2">Alpha/beta hydrolase</fullName>
    </submittedName>
</protein>
<dbReference type="GO" id="GO:0016787">
    <property type="term" value="F:hydrolase activity"/>
    <property type="evidence" value="ECO:0007669"/>
    <property type="project" value="UniProtKB-KW"/>
</dbReference>
<reference evidence="2" key="1">
    <citation type="submission" date="2019-02" db="EMBL/GenBank/DDBJ databases">
        <authorList>
            <person name="Li S.-H."/>
        </authorList>
    </citation>
    <scope>NUCLEOTIDE SEQUENCE</scope>
    <source>
        <strain evidence="2">IMCC14734</strain>
    </source>
</reference>
<dbReference type="RefSeq" id="WP_279246225.1">
    <property type="nucleotide sequence ID" value="NZ_SHNN01000003.1"/>
</dbReference>
<dbReference type="Pfam" id="PF12697">
    <property type="entry name" value="Abhydrolase_6"/>
    <property type="match status" value="1"/>
</dbReference>
<evidence type="ECO:0000313" key="3">
    <source>
        <dbReference type="Proteomes" id="UP001143362"/>
    </source>
</evidence>
<dbReference type="InterPro" id="IPR000073">
    <property type="entry name" value="AB_hydrolase_1"/>
</dbReference>
<comment type="caution">
    <text evidence="2">The sequence shown here is derived from an EMBL/GenBank/DDBJ whole genome shotgun (WGS) entry which is preliminary data.</text>
</comment>
<evidence type="ECO:0000259" key="1">
    <source>
        <dbReference type="Pfam" id="PF12697"/>
    </source>
</evidence>
<dbReference type="InterPro" id="IPR029058">
    <property type="entry name" value="AB_hydrolase_fold"/>
</dbReference>
<evidence type="ECO:0000313" key="2">
    <source>
        <dbReference type="EMBL" id="MCX2982200.1"/>
    </source>
</evidence>
<sequence>MDPVFHQVKLNGAELAYYERGQARADAPSLVFVHATGFHARLWDYQAEAFPDLHSIAVDLRGHGRSEKLAAGSWRIFAEDLVALLEFLQLSNVIGISHSMGAHAMADAAALCDRFARLVLLDPTVLEPQAYQSDNDFRAHFPGGKHPASKRRNQFESVDDMVARLAPKSSFPLMDERIFRDYCQWGLLPAAGGGFVLACPPDIEAEVYMTSRSNSDIYQSIARVEIPVLIVRAQSPAPGSFMDFSSSPTWPGLVDVFPNAVEQHWSDCSHFIPMQRPQAVVELIREQVARWGEA</sequence>
<dbReference type="Gene3D" id="3.40.50.1820">
    <property type="entry name" value="alpha/beta hydrolase"/>
    <property type="match status" value="1"/>
</dbReference>
<dbReference type="PANTHER" id="PTHR43798">
    <property type="entry name" value="MONOACYLGLYCEROL LIPASE"/>
    <property type="match status" value="1"/>
</dbReference>
<feature type="domain" description="AB hydrolase-1" evidence="1">
    <location>
        <begin position="30"/>
        <end position="282"/>
    </location>
</feature>
<dbReference type="Proteomes" id="UP001143362">
    <property type="component" value="Unassembled WGS sequence"/>
</dbReference>
<organism evidence="2 3">
    <name type="scientific">Candidatus Litorirhabdus singularis</name>
    <dbReference type="NCBI Taxonomy" id="2518993"/>
    <lineage>
        <taxon>Bacteria</taxon>
        <taxon>Pseudomonadati</taxon>
        <taxon>Pseudomonadota</taxon>
        <taxon>Gammaproteobacteria</taxon>
        <taxon>Cellvibrionales</taxon>
        <taxon>Halieaceae</taxon>
        <taxon>Candidatus Litorirhabdus</taxon>
    </lineage>
</organism>
<name>A0ABT3TJ15_9GAMM</name>
<accession>A0ABT3TJ15</accession>
<keyword evidence="2" id="KW-0378">Hydrolase</keyword>
<dbReference type="InterPro" id="IPR050266">
    <property type="entry name" value="AB_hydrolase_sf"/>
</dbReference>